<dbReference type="FunFam" id="3.40.50.2000:FF:000050">
    <property type="entry name" value="UDP-glucuronosyltransferase"/>
    <property type="match status" value="1"/>
</dbReference>
<keyword evidence="7" id="KW-0732">Signal</keyword>
<evidence type="ECO:0000256" key="3">
    <source>
        <dbReference type="ARBA" id="ARBA00022679"/>
    </source>
</evidence>
<dbReference type="Gene3D" id="3.40.50.2000">
    <property type="entry name" value="Glycogen Phosphorylase B"/>
    <property type="match status" value="1"/>
</dbReference>
<dbReference type="Pfam" id="PF00201">
    <property type="entry name" value="UDPGT"/>
    <property type="match status" value="1"/>
</dbReference>
<feature type="signal peptide" evidence="7">
    <location>
        <begin position="1"/>
        <end position="25"/>
    </location>
</feature>
<evidence type="ECO:0000256" key="6">
    <source>
        <dbReference type="SAM" id="Phobius"/>
    </source>
</evidence>
<evidence type="ECO:0000256" key="5">
    <source>
        <dbReference type="SAM" id="MobiDB-lite"/>
    </source>
</evidence>
<dbReference type="PROSITE" id="PS00375">
    <property type="entry name" value="UDPGT"/>
    <property type="match status" value="1"/>
</dbReference>
<keyword evidence="6" id="KW-0812">Transmembrane</keyword>
<accession>A0A6P8XNR3</accession>
<feature type="chain" id="PRO_5038516359" evidence="7">
    <location>
        <begin position="26"/>
        <end position="564"/>
    </location>
</feature>
<dbReference type="AlphaFoldDB" id="A0A6P8XNR3"/>
<evidence type="ECO:0000313" key="9">
    <source>
        <dbReference type="RefSeq" id="XP_034114708.2"/>
    </source>
</evidence>
<feature type="compositionally biased region" description="Acidic residues" evidence="5">
    <location>
        <begin position="158"/>
        <end position="168"/>
    </location>
</feature>
<keyword evidence="6" id="KW-0472">Membrane</keyword>
<dbReference type="OrthoDB" id="5835829at2759"/>
<protein>
    <submittedName>
        <fullName evidence="9">UDP-glucosyltransferase 2-like</fullName>
    </submittedName>
</protein>
<evidence type="ECO:0000256" key="7">
    <source>
        <dbReference type="SAM" id="SignalP"/>
    </source>
</evidence>
<organism evidence="8 9">
    <name type="scientific">Drosophila albomicans</name>
    <name type="common">Fruit fly</name>
    <dbReference type="NCBI Taxonomy" id="7291"/>
    <lineage>
        <taxon>Eukaryota</taxon>
        <taxon>Metazoa</taxon>
        <taxon>Ecdysozoa</taxon>
        <taxon>Arthropoda</taxon>
        <taxon>Hexapoda</taxon>
        <taxon>Insecta</taxon>
        <taxon>Pterygota</taxon>
        <taxon>Neoptera</taxon>
        <taxon>Endopterygota</taxon>
        <taxon>Diptera</taxon>
        <taxon>Brachycera</taxon>
        <taxon>Muscomorpha</taxon>
        <taxon>Ephydroidea</taxon>
        <taxon>Drosophilidae</taxon>
        <taxon>Drosophila</taxon>
    </lineage>
</organism>
<dbReference type="PANTHER" id="PTHR48043:SF27">
    <property type="entry name" value="UDP-GLUCURONOSYLTRANSFERASE"/>
    <property type="match status" value="1"/>
</dbReference>
<dbReference type="SUPFAM" id="SSF53756">
    <property type="entry name" value="UDP-Glycosyltransferase/glycogen phosphorylase"/>
    <property type="match status" value="1"/>
</dbReference>
<proteinExistence type="inferred from homology"/>
<keyword evidence="6" id="KW-1133">Transmembrane helix</keyword>
<keyword evidence="8" id="KW-1185">Reference proteome</keyword>
<evidence type="ECO:0000256" key="1">
    <source>
        <dbReference type="ARBA" id="ARBA00009995"/>
    </source>
</evidence>
<dbReference type="Proteomes" id="UP000515160">
    <property type="component" value="Chromosome 2R"/>
</dbReference>
<comment type="similarity">
    <text evidence="1 4">Belongs to the UDP-glycosyltransferase family.</text>
</comment>
<dbReference type="GeneID" id="117574833"/>
<dbReference type="PANTHER" id="PTHR48043">
    <property type="entry name" value="EG:EG0003.4 PROTEIN-RELATED"/>
    <property type="match status" value="1"/>
</dbReference>
<name>A0A6P8XNR3_DROAB</name>
<dbReference type="InterPro" id="IPR050271">
    <property type="entry name" value="UDP-glycosyltransferase"/>
</dbReference>
<feature type="transmembrane region" description="Helical" evidence="6">
    <location>
        <begin position="525"/>
        <end position="549"/>
    </location>
</feature>
<keyword evidence="3 4" id="KW-0808">Transferase</keyword>
<feature type="region of interest" description="Disordered" evidence="5">
    <location>
        <begin position="147"/>
        <end position="169"/>
    </location>
</feature>
<dbReference type="RefSeq" id="XP_034114708.2">
    <property type="nucleotide sequence ID" value="XM_034258817.2"/>
</dbReference>
<reference evidence="9" key="1">
    <citation type="submission" date="2025-08" db="UniProtKB">
        <authorList>
            <consortium name="RefSeq"/>
        </authorList>
    </citation>
    <scope>IDENTIFICATION</scope>
    <source>
        <strain evidence="9">15112-1751.03</strain>
        <tissue evidence="9">Whole Adult</tissue>
    </source>
</reference>
<dbReference type="CDD" id="cd03784">
    <property type="entry name" value="GT1_Gtf-like"/>
    <property type="match status" value="1"/>
</dbReference>
<evidence type="ECO:0000256" key="2">
    <source>
        <dbReference type="ARBA" id="ARBA00022676"/>
    </source>
</evidence>
<sequence length="564" mass="62978">MSWPNNCCLLILLTICGCCWRWCCCSPSSSGNGSNILMITMGGTKSHKIPFWALGRALIKRGHRITFVNGFQADFHVDGLVEVTPKRLVQYIRNYTDWDLVGARYAGQQPLSIFDAIRYPIEACNSLLSDPATHRLLRRGVRTTTTRTATAKASVTAEEGETDDGEGEEGSHYQLAIVDGAFPECALGIVHSLNVTAFMYINTVAFYTGSLSLAGNPVAYAVTPHVFASWTLPMHIVQRVANCLTHVFADLLHWLCMQRVHHMLRHHLGDAVPHPYVLASEVAFILQNGHFSVTPPSAQLPNVASVACLHCRPPAANLSQLDMELSQFMDAAPAGVIYLSMGSSVRSSRLPAALCQLFVAVFARLPHHHVLWTWAAGNSTTESLPRNVRVRDWLPQQDILGHRRLQLFITHGGLLSQHEAVYHGVPLLMLPVFCDHDVNAAQAVHDGYARRLELAQLTEESLYRAIHDVLHNDSYLRAVRRRRALLHDQLASPLRQAVYWTEYVIRHKGARHLQSPARHMSFVSYYSLDVFGLLSGIILLALQLLRVFVKYLAAIWRAKTKKTV</sequence>
<keyword evidence="2 4" id="KW-0328">Glycosyltransferase</keyword>
<dbReference type="InterPro" id="IPR035595">
    <property type="entry name" value="UDP_glycos_trans_CS"/>
</dbReference>
<evidence type="ECO:0000256" key="4">
    <source>
        <dbReference type="RuleBase" id="RU003718"/>
    </source>
</evidence>
<dbReference type="InterPro" id="IPR002213">
    <property type="entry name" value="UDP_glucos_trans"/>
</dbReference>
<gene>
    <name evidence="9" type="primary">LOC117574833</name>
</gene>
<feature type="compositionally biased region" description="Low complexity" evidence="5">
    <location>
        <begin position="147"/>
        <end position="157"/>
    </location>
</feature>
<evidence type="ECO:0000313" key="8">
    <source>
        <dbReference type="Proteomes" id="UP000515160"/>
    </source>
</evidence>
<dbReference type="GO" id="GO:0008194">
    <property type="term" value="F:UDP-glycosyltransferase activity"/>
    <property type="evidence" value="ECO:0007669"/>
    <property type="project" value="InterPro"/>
</dbReference>